<name>A0A507FKX5_9FUNG</name>
<dbReference type="Gene3D" id="1.25.10.10">
    <property type="entry name" value="Leucine-rich Repeat Variant"/>
    <property type="match status" value="3"/>
</dbReference>
<dbReference type="STRING" id="246404.A0A507FKX5"/>
<feature type="domain" description="DUF4042" evidence="3">
    <location>
        <begin position="875"/>
        <end position="1036"/>
    </location>
</feature>
<evidence type="ECO:0000256" key="1">
    <source>
        <dbReference type="SAM" id="MobiDB-lite"/>
    </source>
</evidence>
<dbReference type="InterPro" id="IPR011989">
    <property type="entry name" value="ARM-like"/>
</dbReference>
<feature type="transmembrane region" description="Helical" evidence="2">
    <location>
        <begin position="12"/>
        <end position="37"/>
    </location>
</feature>
<feature type="compositionally biased region" description="Low complexity" evidence="1">
    <location>
        <begin position="842"/>
        <end position="855"/>
    </location>
</feature>
<evidence type="ECO:0000313" key="4">
    <source>
        <dbReference type="EMBL" id="TPX75976.1"/>
    </source>
</evidence>
<dbReference type="PANTHER" id="PTHR13366">
    <property type="entry name" value="MALARIA ANTIGEN-RELATED"/>
    <property type="match status" value="1"/>
</dbReference>
<dbReference type="EMBL" id="QEAP01000062">
    <property type="protein sequence ID" value="TPX75976.1"/>
    <property type="molecule type" value="Genomic_DNA"/>
</dbReference>
<sequence>MQLRAKYKRSKFTHSCIHLALACTAAVVMVATGFSVWKYDLTKLHTDIWVPLSTLTDTKAPYSPSEHPFCPAWEQPSIRSEQPEHWKAFDTCIDLASSDAEFKVSLCPRSGHCNAQGYVLIERVSRDACEAAYPRTRLTDDWNLDNYYRRFIGPDEFYLMFEGPQKNTPEDWVYLGKCQYKAHYRLSNPGPFSISLLHTHANFSAVNELDDVFPPLINSKLVSKFSLPVCTQCPQFDARELEMDSVSPVCDRNNAIPGGFIRLGDNLTERQQYKLENYKQPYIWIPYGCRLEQTFELHANDSCFSKRNQSVSFLGDSHVREAYNLVRFRLEGSKFAHLERIQNAPGKQLFFSNPKQNPSNPNSIISAEDLDVSPEPPTAHLTLSTYRDPFLTTITRKTNASMKDLSTTTDAIVLTLHHWPFAGKNQTGQWTMSRYTTHVNDIFKVLDEVHGERVRLGRPPLNVVWLGVFAAHVWTRNDTTLAIRTKEKDWRTPTRLRVADKKAEEIARRRSYVRFVGGNSLTETWQQDSRDGTHFQGLPANEAVVDEILHKLNLCETPSQNDDAFKQLSLLFDRASLTQEDTAKLKRCLQSISSKTSRELDSDRVASLLAHGVSKTHYEDSAVKGGVVEAAVEYLLAVVSNFGFDNLTSTVQLMKALSQVLAEGGTLIQTKHASLLATITPFAQERVSNSNHSIQTAIRIYERKIHAIACLSNMCLKTGSKYGTSLHEPVLRVLMQALESQYAPPGSFSVSGNLVETHEKMMTTALRGVQILLAENKTIFSLPHAHLVSRLYYFIFSYYNQQRASFAKEAPLPRSNHARKWANNNSGNVLNQDSRQFKSKRSSSASSWRSKVGRSSDAEASDSDERREERISLEKLRLYALNTLQTLSKAFPKLMYSKWTLFMPTLLITAMDKTREHTMETFPAQQSLFDVMLSDACTPRVRIAAILILQSFLEGSLQYLAVAEGGKKETPSQTFTSLSQKLTDTVTDMHNVLLAIIAGKSVEMKIDVERDDSVLVAALRCLAVLIQNSPYARLTHHDLRADCFQACIEVAEDSDSVRLAQLETLAHLFDAGFIVPDVQAKSLLLNLMRPHWKPAPDTQTPPNSNLWVASLDLMSAFARNQMHWISDDWDVWIDSEVVKVGLEVGKSGRNDLVRVATMKLVEQFAKSAQPLYTGKEADSGPVTTQWWVNLLKNRVLPALEDGLFAVRALALDSLAHVPAECFDNLPGSINLAESVVKLLEDADENVRRSCCMTLGVYVTLAFFSKDTEFVYLLAHKLPALAKDADLLVRVRASWAVANLGDTLLADHVKGENRVLDELSEDIYCKLMECALLYANDNEKCRSNGVRAIGNFARISKDGCILINLEKVMASIIQNIESGPFKVRWNSCYAAYNIFQSPSFLSVHTQCTALPRLIAALARALVQSKNYKVRINAAMALSAPGCGVQIYGGVQEVERLVGVLESAMESVDDLRDTSFGEYRYRDQLNGQLKKTVRHLKREIQIGGV</sequence>
<dbReference type="InterPro" id="IPR052107">
    <property type="entry name" value="HEAT6"/>
</dbReference>
<dbReference type="Proteomes" id="UP000320333">
    <property type="component" value="Unassembled WGS sequence"/>
</dbReference>
<keyword evidence="5" id="KW-1185">Reference proteome</keyword>
<accession>A0A507FKX5</accession>
<dbReference type="PROSITE" id="PS51257">
    <property type="entry name" value="PROKAR_LIPOPROTEIN"/>
    <property type="match status" value="1"/>
</dbReference>
<dbReference type="SUPFAM" id="SSF48371">
    <property type="entry name" value="ARM repeat"/>
    <property type="match status" value="1"/>
</dbReference>
<comment type="caution">
    <text evidence="4">The sequence shown here is derived from an EMBL/GenBank/DDBJ whole genome shotgun (WGS) entry which is preliminary data.</text>
</comment>
<dbReference type="OrthoDB" id="3176531at2759"/>
<gene>
    <name evidence="4" type="ORF">CcCBS67573_g02776</name>
</gene>
<feature type="region of interest" description="Disordered" evidence="1">
    <location>
        <begin position="817"/>
        <end position="866"/>
    </location>
</feature>
<keyword evidence="2" id="KW-0812">Transmembrane</keyword>
<feature type="compositionally biased region" description="Polar residues" evidence="1">
    <location>
        <begin position="822"/>
        <end position="833"/>
    </location>
</feature>
<evidence type="ECO:0000256" key="2">
    <source>
        <dbReference type="SAM" id="Phobius"/>
    </source>
</evidence>
<dbReference type="InterPro" id="IPR016024">
    <property type="entry name" value="ARM-type_fold"/>
</dbReference>
<evidence type="ECO:0000313" key="5">
    <source>
        <dbReference type="Proteomes" id="UP000320333"/>
    </source>
</evidence>
<proteinExistence type="predicted"/>
<keyword evidence="2" id="KW-0472">Membrane</keyword>
<reference evidence="4 5" key="1">
    <citation type="journal article" date="2019" name="Sci. Rep.">
        <title>Comparative genomics of chytrid fungi reveal insights into the obligate biotrophic and pathogenic lifestyle of Synchytrium endobioticum.</title>
        <authorList>
            <person name="van de Vossenberg B.T.L.H."/>
            <person name="Warris S."/>
            <person name="Nguyen H.D.T."/>
            <person name="van Gent-Pelzer M.P.E."/>
            <person name="Joly D.L."/>
            <person name="van de Geest H.C."/>
            <person name="Bonants P.J.M."/>
            <person name="Smith D.S."/>
            <person name="Levesque C.A."/>
            <person name="van der Lee T.A.J."/>
        </authorList>
    </citation>
    <scope>NUCLEOTIDE SEQUENCE [LARGE SCALE GENOMIC DNA]</scope>
    <source>
        <strain evidence="4 5">CBS 675.73</strain>
    </source>
</reference>
<dbReference type="PANTHER" id="PTHR13366:SF0">
    <property type="entry name" value="HEAT REPEAT-CONTAINING PROTEIN 6"/>
    <property type="match status" value="1"/>
</dbReference>
<dbReference type="Pfam" id="PF13251">
    <property type="entry name" value="DUF4042"/>
    <property type="match status" value="1"/>
</dbReference>
<dbReference type="InterPro" id="IPR025283">
    <property type="entry name" value="DUF4042"/>
</dbReference>
<evidence type="ECO:0000259" key="3">
    <source>
        <dbReference type="Pfam" id="PF13251"/>
    </source>
</evidence>
<organism evidence="4 5">
    <name type="scientific">Chytriomyces confervae</name>
    <dbReference type="NCBI Taxonomy" id="246404"/>
    <lineage>
        <taxon>Eukaryota</taxon>
        <taxon>Fungi</taxon>
        <taxon>Fungi incertae sedis</taxon>
        <taxon>Chytridiomycota</taxon>
        <taxon>Chytridiomycota incertae sedis</taxon>
        <taxon>Chytridiomycetes</taxon>
        <taxon>Chytridiales</taxon>
        <taxon>Chytriomycetaceae</taxon>
        <taxon>Chytriomyces</taxon>
    </lineage>
</organism>
<protein>
    <recommendedName>
        <fullName evidence="3">DUF4042 domain-containing protein</fullName>
    </recommendedName>
</protein>
<keyword evidence="2" id="KW-1133">Transmembrane helix</keyword>